<accession>A0A0N7LQI7</accession>
<dbReference type="GeneID" id="76832811"/>
<gene>
    <name evidence="2" type="ORF">RUA4292_02310</name>
</gene>
<name>A0A0N7LQI7_9RHOB</name>
<dbReference type="RefSeq" id="WP_267885451.1">
    <property type="nucleotide sequence ID" value="NZ_CYPU01000039.1"/>
</dbReference>
<keyword evidence="1" id="KW-0732">Signal</keyword>
<feature type="signal peptide" evidence="1">
    <location>
        <begin position="1"/>
        <end position="17"/>
    </location>
</feature>
<reference evidence="2 3" key="1">
    <citation type="submission" date="2015-09" db="EMBL/GenBank/DDBJ databases">
        <authorList>
            <consortium name="Swine Surveillance"/>
        </authorList>
    </citation>
    <scope>NUCLEOTIDE SEQUENCE [LARGE SCALE GENOMIC DNA]</scope>
    <source>
        <strain evidence="2 3">CECT 4292</strain>
    </source>
</reference>
<proteinExistence type="predicted"/>
<evidence type="ECO:0000313" key="3">
    <source>
        <dbReference type="Proteomes" id="UP000050783"/>
    </source>
</evidence>
<dbReference type="AlphaFoldDB" id="A0A0N7LQI7"/>
<evidence type="ECO:0000256" key="1">
    <source>
        <dbReference type="SAM" id="SignalP"/>
    </source>
</evidence>
<organism evidence="2 3">
    <name type="scientific">Ruegeria atlantica</name>
    <dbReference type="NCBI Taxonomy" id="81569"/>
    <lineage>
        <taxon>Bacteria</taxon>
        <taxon>Pseudomonadati</taxon>
        <taxon>Pseudomonadota</taxon>
        <taxon>Alphaproteobacteria</taxon>
        <taxon>Rhodobacterales</taxon>
        <taxon>Roseobacteraceae</taxon>
        <taxon>Ruegeria</taxon>
    </lineage>
</organism>
<evidence type="ECO:0000313" key="2">
    <source>
        <dbReference type="EMBL" id="CUH48132.1"/>
    </source>
</evidence>
<dbReference type="EMBL" id="CYPU01000039">
    <property type="protein sequence ID" value="CUH48132.1"/>
    <property type="molecule type" value="Genomic_DNA"/>
</dbReference>
<feature type="chain" id="PRO_5006015496" evidence="1">
    <location>
        <begin position="18"/>
        <end position="41"/>
    </location>
</feature>
<sequence length="41" mass="4038">MKAFLAAVAAMVVITVAAPFALQQIGSSAADSGTSSAVRLD</sequence>
<dbReference type="Proteomes" id="UP000050783">
    <property type="component" value="Unassembled WGS sequence"/>
</dbReference>
<protein>
    <submittedName>
        <fullName evidence="2">Uncharacterized protein</fullName>
    </submittedName>
</protein>